<dbReference type="EMBL" id="JAUCMV010000002">
    <property type="protein sequence ID" value="KAK0415959.1"/>
    <property type="molecule type" value="Genomic_DNA"/>
</dbReference>
<evidence type="ECO:0000259" key="2">
    <source>
        <dbReference type="Pfam" id="PF23003"/>
    </source>
</evidence>
<keyword evidence="1" id="KW-0732">Signal</keyword>
<name>A0AA39I414_9BILA</name>
<organism evidence="3 4">
    <name type="scientific">Steinernema hermaphroditum</name>
    <dbReference type="NCBI Taxonomy" id="289476"/>
    <lineage>
        <taxon>Eukaryota</taxon>
        <taxon>Metazoa</taxon>
        <taxon>Ecdysozoa</taxon>
        <taxon>Nematoda</taxon>
        <taxon>Chromadorea</taxon>
        <taxon>Rhabditida</taxon>
        <taxon>Tylenchina</taxon>
        <taxon>Panagrolaimomorpha</taxon>
        <taxon>Strongyloidoidea</taxon>
        <taxon>Steinernematidae</taxon>
        <taxon>Steinernema</taxon>
    </lineage>
</organism>
<evidence type="ECO:0000256" key="1">
    <source>
        <dbReference type="SAM" id="SignalP"/>
    </source>
</evidence>
<dbReference type="AlphaFoldDB" id="A0AA39I414"/>
<evidence type="ECO:0000313" key="3">
    <source>
        <dbReference type="EMBL" id="KAK0415959.1"/>
    </source>
</evidence>
<dbReference type="PANTHER" id="PTHR35572">
    <property type="entry name" value="PROTEIN CBG04538-RELATED"/>
    <property type="match status" value="1"/>
</dbReference>
<dbReference type="PANTHER" id="PTHR35572:SF4">
    <property type="entry name" value="PROTEIN CBG15747"/>
    <property type="match status" value="1"/>
</dbReference>
<feature type="signal peptide" evidence="1">
    <location>
        <begin position="1"/>
        <end position="21"/>
    </location>
</feature>
<sequence length="296" mass="32621">MLAGLKSRLLVAASFLFVCRAENSFVLVPHGHAPDDARRVLIPQVPGGPQPPFPCILADSGTHEHGQTFTKGNFHYKCNNGTSEVIACVSDDASVIQIGRTFIRNGVKHKCNVNGDTVTYEQESTCFENGIHYNIGESFRNGSFKLVCKQNGIAIDGCYAQNASDMVIPLGTIQVIGNYRHNCELLDKGRVRYAVNLIGCRKGDEIFNEGQIWTDKHIRYQCLGDGALKVLGCIDDGGLFIDLGRDILMNGVVHRCYRINHTTFYHRFHCDAGTLHECVNSATAAAARSRSLIFRS</sequence>
<proteinExistence type="predicted"/>
<reference evidence="3" key="1">
    <citation type="submission" date="2023-06" db="EMBL/GenBank/DDBJ databases">
        <title>Genomic analysis of the entomopathogenic nematode Steinernema hermaphroditum.</title>
        <authorList>
            <person name="Schwarz E.M."/>
            <person name="Heppert J.K."/>
            <person name="Baniya A."/>
            <person name="Schwartz H.T."/>
            <person name="Tan C.-H."/>
            <person name="Antoshechkin I."/>
            <person name="Sternberg P.W."/>
            <person name="Goodrich-Blair H."/>
            <person name="Dillman A.R."/>
        </authorList>
    </citation>
    <scope>NUCLEOTIDE SEQUENCE</scope>
    <source>
        <strain evidence="3">PS9179</strain>
        <tissue evidence="3">Whole animal</tissue>
    </source>
</reference>
<dbReference type="Pfam" id="PF23003">
    <property type="entry name" value="Fn1_2"/>
    <property type="match status" value="3"/>
</dbReference>
<protein>
    <recommendedName>
        <fullName evidence="2">Abnormal cell migration protein 18-like fibronectin type I domain-containing protein</fullName>
    </recommendedName>
</protein>
<feature type="domain" description="Abnormal cell migration protein 18-like fibronectin type I" evidence="2">
    <location>
        <begin position="125"/>
        <end position="189"/>
    </location>
</feature>
<evidence type="ECO:0000313" key="4">
    <source>
        <dbReference type="Proteomes" id="UP001175271"/>
    </source>
</evidence>
<gene>
    <name evidence="3" type="ORF">QR680_012218</name>
</gene>
<dbReference type="Proteomes" id="UP001175271">
    <property type="component" value="Unassembled WGS sequence"/>
</dbReference>
<feature type="domain" description="Abnormal cell migration protein 18-like fibronectin type I" evidence="2">
    <location>
        <begin position="55"/>
        <end position="118"/>
    </location>
</feature>
<accession>A0AA39I414</accession>
<dbReference type="InterPro" id="IPR055119">
    <property type="entry name" value="Mig18_Fn1"/>
</dbReference>
<dbReference type="InterPro" id="IPR040282">
    <property type="entry name" value="Mig-18-like"/>
</dbReference>
<feature type="chain" id="PRO_5041213222" description="Abnormal cell migration protein 18-like fibronectin type I domain-containing protein" evidence="1">
    <location>
        <begin position="22"/>
        <end position="296"/>
    </location>
</feature>
<keyword evidence="4" id="KW-1185">Reference proteome</keyword>
<feature type="domain" description="Abnormal cell migration protein 18-like fibronectin type I" evidence="2">
    <location>
        <begin position="199"/>
        <end position="262"/>
    </location>
</feature>
<comment type="caution">
    <text evidence="3">The sequence shown here is derived from an EMBL/GenBank/DDBJ whole genome shotgun (WGS) entry which is preliminary data.</text>
</comment>